<feature type="domain" description="GIPC GH2" evidence="1">
    <location>
        <begin position="50"/>
        <end position="139"/>
    </location>
</feature>
<dbReference type="CDD" id="cd21180">
    <property type="entry name" value="GH2_GIPC"/>
    <property type="match status" value="1"/>
</dbReference>
<comment type="caution">
    <text evidence="2">The sequence shown here is derived from an EMBL/GenBank/DDBJ whole genome shotgun (WGS) entry which is preliminary data.</text>
</comment>
<accession>A0A7J7KSP3</accession>
<organism evidence="2 3">
    <name type="scientific">Bugula neritina</name>
    <name type="common">Brown bryozoan</name>
    <name type="synonym">Sertularia neritina</name>
    <dbReference type="NCBI Taxonomy" id="10212"/>
    <lineage>
        <taxon>Eukaryota</taxon>
        <taxon>Metazoa</taxon>
        <taxon>Spiralia</taxon>
        <taxon>Lophotrochozoa</taxon>
        <taxon>Bryozoa</taxon>
        <taxon>Gymnolaemata</taxon>
        <taxon>Cheilostomatida</taxon>
        <taxon>Flustrina</taxon>
        <taxon>Buguloidea</taxon>
        <taxon>Bugulidae</taxon>
        <taxon>Bugula</taxon>
    </lineage>
</organism>
<dbReference type="Pfam" id="PF25082">
    <property type="entry name" value="GIPC1_GH2"/>
    <property type="match status" value="1"/>
</dbReference>
<dbReference type="AlphaFoldDB" id="A0A7J7KSP3"/>
<keyword evidence="3" id="KW-1185">Reference proteome</keyword>
<evidence type="ECO:0000313" key="3">
    <source>
        <dbReference type="Proteomes" id="UP000593567"/>
    </source>
</evidence>
<gene>
    <name evidence="2" type="ORF">EB796_000532</name>
</gene>
<protein>
    <submittedName>
        <fullName evidence="2">GIPC3</fullName>
    </submittedName>
</protein>
<dbReference type="InterPro" id="IPR055349">
    <property type="entry name" value="GH2_GIPC"/>
</dbReference>
<reference evidence="2" key="1">
    <citation type="submission" date="2020-06" db="EMBL/GenBank/DDBJ databases">
        <title>Draft genome of Bugula neritina, a colonial animal packing powerful symbionts and potential medicines.</title>
        <authorList>
            <person name="Rayko M."/>
        </authorList>
    </citation>
    <scope>NUCLEOTIDE SEQUENCE [LARGE SCALE GENOMIC DNA]</scope>
    <source>
        <strain evidence="2">Kwan_BN1</strain>
    </source>
</reference>
<dbReference type="InterPro" id="IPR017379">
    <property type="entry name" value="GIPC1/2/3"/>
</dbReference>
<proteinExistence type="predicted"/>
<dbReference type="PANTHER" id="PTHR12259">
    <property type="entry name" value="RGS-GAIP INTERACTING PROTEIN GIPC"/>
    <property type="match status" value="1"/>
</dbReference>
<dbReference type="EMBL" id="VXIV02000069">
    <property type="protein sequence ID" value="KAF6041194.1"/>
    <property type="molecule type" value="Genomic_DNA"/>
</dbReference>
<sequence>MRHFEVAKMLKDLPRDASFLLRVVEPIKSGFANIGKPGQGKAKGGAISNGKATLRLNSKGPASVEVPDDVVDVAIEKINARLESYLGINDNELAQTIWEIGSKMKNPVEFSENLQQTELAMFGFSDEFIFEIWGDIGDAKSGRMVKITQFDEQF</sequence>
<evidence type="ECO:0000313" key="2">
    <source>
        <dbReference type="EMBL" id="KAF6041194.1"/>
    </source>
</evidence>
<dbReference type="Proteomes" id="UP000593567">
    <property type="component" value="Unassembled WGS sequence"/>
</dbReference>
<dbReference type="OrthoDB" id="6509831at2759"/>
<evidence type="ECO:0000259" key="1">
    <source>
        <dbReference type="Pfam" id="PF25082"/>
    </source>
</evidence>
<name>A0A7J7KSP3_BUGNE</name>
<dbReference type="PANTHER" id="PTHR12259:SF1">
    <property type="entry name" value="GH21964P"/>
    <property type="match status" value="1"/>
</dbReference>